<organism evidence="1 2">
    <name type="scientific">Nostoc minutum NIES-26</name>
    <dbReference type="NCBI Taxonomy" id="1844469"/>
    <lineage>
        <taxon>Bacteria</taxon>
        <taxon>Bacillati</taxon>
        <taxon>Cyanobacteriota</taxon>
        <taxon>Cyanophyceae</taxon>
        <taxon>Nostocales</taxon>
        <taxon>Nostocaceae</taxon>
        <taxon>Nostoc</taxon>
    </lineage>
</organism>
<name>A0A367RZU6_9NOSO</name>
<evidence type="ECO:0000313" key="1">
    <source>
        <dbReference type="EMBL" id="RCJ41233.1"/>
    </source>
</evidence>
<accession>A0A367RZU6</accession>
<proteinExistence type="predicted"/>
<dbReference type="AlphaFoldDB" id="A0A367RZU6"/>
<evidence type="ECO:0000313" key="2">
    <source>
        <dbReference type="Proteomes" id="UP000252107"/>
    </source>
</evidence>
<sequence>MEAEVLCCPFEGDEGDKEAVRDKGDKVDKGEFMFLSPPAPPASPAPISSQLGVLSVNLNPNHK</sequence>
<dbReference type="Proteomes" id="UP000252107">
    <property type="component" value="Unassembled WGS sequence"/>
</dbReference>
<protein>
    <submittedName>
        <fullName evidence="1">Uncharacterized protein</fullName>
    </submittedName>
</protein>
<gene>
    <name evidence="1" type="ORF">A6770_09150</name>
</gene>
<dbReference type="EMBL" id="LXQD01000023">
    <property type="protein sequence ID" value="RCJ41233.1"/>
    <property type="molecule type" value="Genomic_DNA"/>
</dbReference>
<reference evidence="1" key="1">
    <citation type="submission" date="2016-04" db="EMBL/GenBank/DDBJ databases">
        <authorList>
            <person name="Tabuchi Yagui T.R."/>
        </authorList>
    </citation>
    <scope>NUCLEOTIDE SEQUENCE [LARGE SCALE GENOMIC DNA]</scope>
    <source>
        <strain evidence="1">NIES-26</strain>
    </source>
</reference>
<comment type="caution">
    <text evidence="1">The sequence shown here is derived from an EMBL/GenBank/DDBJ whole genome shotgun (WGS) entry which is preliminary data.</text>
</comment>
<keyword evidence="2" id="KW-1185">Reference proteome</keyword>